<dbReference type="CDD" id="cd06170">
    <property type="entry name" value="LuxR_C_like"/>
    <property type="match status" value="1"/>
</dbReference>
<feature type="domain" description="HTH luxR-type" evidence="3">
    <location>
        <begin position="1027"/>
        <end position="1092"/>
    </location>
</feature>
<dbReference type="SUPFAM" id="SSF56112">
    <property type="entry name" value="Protein kinase-like (PK-like)"/>
    <property type="match status" value="1"/>
</dbReference>
<dbReference type="InterPro" id="IPR019734">
    <property type="entry name" value="TPR_rpt"/>
</dbReference>
<dbReference type="Gene3D" id="1.10.510.10">
    <property type="entry name" value="Transferase(Phosphotransferase) domain 1"/>
    <property type="match status" value="1"/>
</dbReference>
<dbReference type="SUPFAM" id="SSF48452">
    <property type="entry name" value="TPR-like"/>
    <property type="match status" value="1"/>
</dbReference>
<dbReference type="RefSeq" id="WP_072939396.1">
    <property type="nucleotide sequence ID" value="NZ_FNSV01000005.1"/>
</dbReference>
<dbReference type="InterPro" id="IPR000792">
    <property type="entry name" value="Tscrpt_reg_LuxR_C"/>
</dbReference>
<dbReference type="InterPro" id="IPR036388">
    <property type="entry name" value="WH-like_DNA-bd_sf"/>
</dbReference>
<dbReference type="SUPFAM" id="SSF46894">
    <property type="entry name" value="C-terminal effector domain of the bipartite response regulators"/>
    <property type="match status" value="1"/>
</dbReference>
<dbReference type="CDD" id="cd14014">
    <property type="entry name" value="STKc_PknB_like"/>
    <property type="match status" value="1"/>
</dbReference>
<dbReference type="InterPro" id="IPR011009">
    <property type="entry name" value="Kinase-like_dom_sf"/>
</dbReference>
<dbReference type="Gene3D" id="1.25.40.10">
    <property type="entry name" value="Tetratricopeptide repeat domain"/>
    <property type="match status" value="1"/>
</dbReference>
<keyword evidence="4" id="KW-0418">Kinase</keyword>
<dbReference type="PROSITE" id="PS00108">
    <property type="entry name" value="PROTEIN_KINASE_ST"/>
    <property type="match status" value="1"/>
</dbReference>
<gene>
    <name evidence="4" type="ORF">SAMN04490239_4598</name>
</gene>
<dbReference type="PRINTS" id="PR00038">
    <property type="entry name" value="HTHLUXR"/>
</dbReference>
<dbReference type="SMART" id="SM00421">
    <property type="entry name" value="HTH_LUXR"/>
    <property type="match status" value="1"/>
</dbReference>
<dbReference type="Pfam" id="PF00069">
    <property type="entry name" value="Pkinase"/>
    <property type="match status" value="1"/>
</dbReference>
<dbReference type="EMBL" id="FNSV01000005">
    <property type="protein sequence ID" value="SEC57509.1"/>
    <property type="molecule type" value="Genomic_DNA"/>
</dbReference>
<dbReference type="Proteomes" id="UP000183561">
    <property type="component" value="Unassembled WGS sequence"/>
</dbReference>
<dbReference type="PANTHER" id="PTHR47691">
    <property type="entry name" value="REGULATOR-RELATED"/>
    <property type="match status" value="1"/>
</dbReference>
<evidence type="ECO:0000259" key="2">
    <source>
        <dbReference type="PROSITE" id="PS50011"/>
    </source>
</evidence>
<name>A0A1H4TM96_9NOCA</name>
<dbReference type="GO" id="GO:0004674">
    <property type="term" value="F:protein serine/threonine kinase activity"/>
    <property type="evidence" value="ECO:0007669"/>
    <property type="project" value="UniProtKB-KW"/>
</dbReference>
<proteinExistence type="predicted"/>
<dbReference type="InterPro" id="IPR027417">
    <property type="entry name" value="P-loop_NTPase"/>
</dbReference>
<keyword evidence="5" id="KW-1185">Reference proteome</keyword>
<dbReference type="SMART" id="SM00028">
    <property type="entry name" value="TPR"/>
    <property type="match status" value="3"/>
</dbReference>
<dbReference type="AlphaFoldDB" id="A0A1H4TM96"/>
<dbReference type="GO" id="GO:0006355">
    <property type="term" value="P:regulation of DNA-templated transcription"/>
    <property type="evidence" value="ECO:0007669"/>
    <property type="project" value="InterPro"/>
</dbReference>
<feature type="region of interest" description="Disordered" evidence="1">
    <location>
        <begin position="297"/>
        <end position="327"/>
    </location>
</feature>
<dbReference type="InterPro" id="IPR000719">
    <property type="entry name" value="Prot_kinase_dom"/>
</dbReference>
<evidence type="ECO:0000313" key="5">
    <source>
        <dbReference type="Proteomes" id="UP000183561"/>
    </source>
</evidence>
<dbReference type="PROSITE" id="PS50043">
    <property type="entry name" value="HTH_LUXR_2"/>
    <property type="match status" value="1"/>
</dbReference>
<dbReference type="PROSITE" id="PS00622">
    <property type="entry name" value="HTH_LUXR_1"/>
    <property type="match status" value="1"/>
</dbReference>
<dbReference type="PROSITE" id="PS50011">
    <property type="entry name" value="PROTEIN_KINASE_DOM"/>
    <property type="match status" value="1"/>
</dbReference>
<dbReference type="InterPro" id="IPR016032">
    <property type="entry name" value="Sig_transdc_resp-reg_C-effctor"/>
</dbReference>
<sequence length="1095" mass="119563">MDDVDPLATQRGSAVDIAAELAADGFCNAREIARGGFGVVYRCEQTPLERTVAVKILTADLDEESFERFIEEQHAMGRLSGHPNIVTILHAGATESGRPYLVMPYHQQESLETHIRRHGPIGWTDALRLGVKIAGALTAAHRIDILHRDVKPGNILLTEYGEPELTDFGIARITGGFRTAAGVVLGSPAFAAPEVLRGQPASAASDVYGLGATLFSAVTGHAAFERRSGEDLVAQFLRITNEPIPPLREYDIPPDVAAVIERAMAQKPEDRPASATEFGDELRNIQRRHGLPVDEMATPSMLGVTPRPAAAPSRDTRKKDAGKSPLRRHNISADVTSFVGRNHELREIRELLRRARLLTLTGIGGVGKSRLVKSAALGLQRAFRDGVWLTDFNYVQDGRFVQQAIQDSIPGPGTVLSLAEQLGDKNTLLIFDNCDTLTTEIGDISASVLAQCPNVKILATSRTSLDISAEFVLTVPPFAHSGNSDAENDAVVLFRERAQAVGGCGQGTLDESSVVELCNRLDGLPLAIELAALRTRTMSIEDIGTRLVDRFGLLRGGPRDVHPRHRSLWTLLEWTWDQCSTAERSLWAQFSVFVGSASLDAVHSVCTLSGDGDIADAVDGLVQQSILSRRQAGHLLRFQMLDTIREFGQLMLEREAASLGLAAPQADLRDRHMRFYSALAKSSEHDWFGPEQHRASSTVSEEIANMRAAFEWALETSEHCGTGAAMVADLWFYWLGCGHLKEGRLWSEHAWDRVHRLGIPHEARSLWTLGWNLLITGEIDRAEQHLRECLAQARQQDDARAASFGRAMLGAVYFFRDDFDGGVELYRTAISEARQRGDGLATAMFSYQLGEAYCLYREFDLAEECCRDCIAVCEKNGDHWCISYARWVQALAAYLQGSYEHAASIAKHALAAMATIDDQLGMALIGELLAWLAAEDGRYLEAARILGATQAYWSASGSSVMGLHRLMQHRDACAAKVRAHLAERDVADATASGAALGIEWIATLPGADVADSAAAHRGGRVPEVDARSAVLQHLTNREREIAGLVARGMTNKEIAAQLIIGKRTVDTHVAHVLAKCGLRRRSEIASLVTANPEMP</sequence>
<protein>
    <submittedName>
        <fullName evidence="4">Non-specific serine/threonine protein kinase</fullName>
    </submittedName>
</protein>
<evidence type="ECO:0000259" key="3">
    <source>
        <dbReference type="PROSITE" id="PS50043"/>
    </source>
</evidence>
<organism evidence="4 5">
    <name type="scientific">Rhodococcus koreensis</name>
    <dbReference type="NCBI Taxonomy" id="99653"/>
    <lineage>
        <taxon>Bacteria</taxon>
        <taxon>Bacillati</taxon>
        <taxon>Actinomycetota</taxon>
        <taxon>Actinomycetes</taxon>
        <taxon>Mycobacteriales</taxon>
        <taxon>Nocardiaceae</taxon>
        <taxon>Rhodococcus</taxon>
    </lineage>
</organism>
<feature type="domain" description="Protein kinase" evidence="2">
    <location>
        <begin position="26"/>
        <end position="283"/>
    </location>
</feature>
<dbReference type="GO" id="GO:0003677">
    <property type="term" value="F:DNA binding"/>
    <property type="evidence" value="ECO:0007669"/>
    <property type="project" value="InterPro"/>
</dbReference>
<evidence type="ECO:0000313" key="4">
    <source>
        <dbReference type="EMBL" id="SEC57509.1"/>
    </source>
</evidence>
<dbReference type="Gene3D" id="1.10.10.10">
    <property type="entry name" value="Winged helix-like DNA-binding domain superfamily/Winged helix DNA-binding domain"/>
    <property type="match status" value="1"/>
</dbReference>
<dbReference type="Gene3D" id="3.40.50.300">
    <property type="entry name" value="P-loop containing nucleotide triphosphate hydrolases"/>
    <property type="match status" value="1"/>
</dbReference>
<dbReference type="Gene3D" id="3.30.200.20">
    <property type="entry name" value="Phosphorylase Kinase, domain 1"/>
    <property type="match status" value="1"/>
</dbReference>
<reference evidence="5" key="1">
    <citation type="submission" date="2016-10" db="EMBL/GenBank/DDBJ databases">
        <authorList>
            <person name="Varghese N."/>
            <person name="Submissions S."/>
        </authorList>
    </citation>
    <scope>NUCLEOTIDE SEQUENCE [LARGE SCALE GENOMIC DNA]</scope>
    <source>
        <strain evidence="5">DSM 44498</strain>
    </source>
</reference>
<dbReference type="InterPro" id="IPR011990">
    <property type="entry name" value="TPR-like_helical_dom_sf"/>
</dbReference>
<accession>A0A1H4TM96</accession>
<evidence type="ECO:0000256" key="1">
    <source>
        <dbReference type="SAM" id="MobiDB-lite"/>
    </source>
</evidence>
<dbReference type="SMART" id="SM00220">
    <property type="entry name" value="S_TKc"/>
    <property type="match status" value="1"/>
</dbReference>
<dbReference type="InterPro" id="IPR008271">
    <property type="entry name" value="Ser/Thr_kinase_AS"/>
</dbReference>
<dbReference type="Pfam" id="PF00196">
    <property type="entry name" value="GerE"/>
    <property type="match status" value="1"/>
</dbReference>
<keyword evidence="4" id="KW-0808">Transferase</keyword>
<dbReference type="PANTHER" id="PTHR47691:SF3">
    <property type="entry name" value="HTH-TYPE TRANSCRIPTIONAL REGULATOR RV0890C-RELATED"/>
    <property type="match status" value="1"/>
</dbReference>
<keyword evidence="4" id="KW-0723">Serine/threonine-protein kinase</keyword>
<dbReference type="SUPFAM" id="SSF52540">
    <property type="entry name" value="P-loop containing nucleoside triphosphate hydrolases"/>
    <property type="match status" value="1"/>
</dbReference>
<dbReference type="GO" id="GO:0005524">
    <property type="term" value="F:ATP binding"/>
    <property type="evidence" value="ECO:0007669"/>
    <property type="project" value="InterPro"/>
</dbReference>